<reference evidence="3" key="1">
    <citation type="submission" date="2021-06" db="EMBL/GenBank/DDBJ databases">
        <title>Comparative genomics, transcriptomics and evolutionary studies reveal genomic signatures of adaptation to plant cell wall in hemibiotrophic fungi.</title>
        <authorList>
            <consortium name="DOE Joint Genome Institute"/>
            <person name="Baroncelli R."/>
            <person name="Diaz J.F."/>
            <person name="Benocci T."/>
            <person name="Peng M."/>
            <person name="Battaglia E."/>
            <person name="Haridas S."/>
            <person name="Andreopoulos W."/>
            <person name="Labutti K."/>
            <person name="Pangilinan J."/>
            <person name="Floch G.L."/>
            <person name="Makela M.R."/>
            <person name="Henrissat B."/>
            <person name="Grigoriev I.V."/>
            <person name="Crouch J.A."/>
            <person name="De Vries R.P."/>
            <person name="Sukno S.A."/>
            <person name="Thon M.R."/>
        </authorList>
    </citation>
    <scope>NUCLEOTIDE SEQUENCE</scope>
    <source>
        <strain evidence="3">MAFF235873</strain>
    </source>
</reference>
<dbReference type="EMBL" id="MU842863">
    <property type="protein sequence ID" value="KAK2029477.1"/>
    <property type="molecule type" value="Genomic_DNA"/>
</dbReference>
<evidence type="ECO:0000313" key="4">
    <source>
        <dbReference type="Proteomes" id="UP001232148"/>
    </source>
</evidence>
<dbReference type="Proteomes" id="UP001232148">
    <property type="component" value="Unassembled WGS sequence"/>
</dbReference>
<proteinExistence type="predicted"/>
<accession>A0AAD9HJJ9</accession>
<keyword evidence="4" id="KW-1185">Reference proteome</keyword>
<gene>
    <name evidence="3" type="ORF">LX32DRAFT_354407</name>
</gene>
<protein>
    <recommendedName>
        <fullName evidence="5">Secreted protein</fullName>
    </recommendedName>
</protein>
<comment type="caution">
    <text evidence="3">The sequence shown here is derived from an EMBL/GenBank/DDBJ whole genome shotgun (WGS) entry which is preliminary data.</text>
</comment>
<feature type="signal peptide" evidence="2">
    <location>
        <begin position="1"/>
        <end position="21"/>
    </location>
</feature>
<feature type="chain" id="PRO_5042212427" description="Secreted protein" evidence="2">
    <location>
        <begin position="22"/>
        <end position="106"/>
    </location>
</feature>
<evidence type="ECO:0000256" key="1">
    <source>
        <dbReference type="SAM" id="MobiDB-lite"/>
    </source>
</evidence>
<evidence type="ECO:0000256" key="2">
    <source>
        <dbReference type="SAM" id="SignalP"/>
    </source>
</evidence>
<dbReference type="AlphaFoldDB" id="A0AAD9HJJ9"/>
<evidence type="ECO:0008006" key="5">
    <source>
        <dbReference type="Google" id="ProtNLM"/>
    </source>
</evidence>
<evidence type="ECO:0000313" key="3">
    <source>
        <dbReference type="EMBL" id="KAK2029477.1"/>
    </source>
</evidence>
<name>A0AAD9HJJ9_9PEZI</name>
<sequence length="106" mass="11624">MPGRLLRWVAGIAWSIRSMSCVGGTVKAAPHLDPASDGLSRLTTAIDPRPAAFRLRTHFHTTPALRFTAANLSFPGCSCQESKRSRMSARQVQRQPRPALWPVTSV</sequence>
<feature type="region of interest" description="Disordered" evidence="1">
    <location>
        <begin position="83"/>
        <end position="106"/>
    </location>
</feature>
<organism evidence="3 4">
    <name type="scientific">Colletotrichum zoysiae</name>
    <dbReference type="NCBI Taxonomy" id="1216348"/>
    <lineage>
        <taxon>Eukaryota</taxon>
        <taxon>Fungi</taxon>
        <taxon>Dikarya</taxon>
        <taxon>Ascomycota</taxon>
        <taxon>Pezizomycotina</taxon>
        <taxon>Sordariomycetes</taxon>
        <taxon>Hypocreomycetidae</taxon>
        <taxon>Glomerellales</taxon>
        <taxon>Glomerellaceae</taxon>
        <taxon>Colletotrichum</taxon>
        <taxon>Colletotrichum graminicola species complex</taxon>
    </lineage>
</organism>
<keyword evidence="2" id="KW-0732">Signal</keyword>